<feature type="transmembrane region" description="Helical" evidence="8">
    <location>
        <begin position="95"/>
        <end position="116"/>
    </location>
</feature>
<evidence type="ECO:0000259" key="10">
    <source>
        <dbReference type="Pfam" id="PF03873"/>
    </source>
</evidence>
<dbReference type="InterPro" id="IPR005573">
    <property type="entry name" value="Anti-sigma_E_RseA_C"/>
</dbReference>
<dbReference type="InterPro" id="IPR052383">
    <property type="entry name" value="Anti-sigma-E_RseA-like"/>
</dbReference>
<evidence type="ECO:0000256" key="4">
    <source>
        <dbReference type="ARBA" id="ARBA00022692"/>
    </source>
</evidence>
<keyword evidence="6 7" id="KW-0472">Membrane</keyword>
<dbReference type="Proteomes" id="UP000243558">
    <property type="component" value="Unassembled WGS sequence"/>
</dbReference>
<evidence type="ECO:0000256" key="8">
    <source>
        <dbReference type="SAM" id="Phobius"/>
    </source>
</evidence>
<evidence type="ECO:0000256" key="1">
    <source>
        <dbReference type="ARBA" id="ARBA00004162"/>
    </source>
</evidence>
<evidence type="ECO:0000313" key="12">
    <source>
        <dbReference type="Proteomes" id="UP000243558"/>
    </source>
</evidence>
<keyword evidence="4 8" id="KW-0812">Transmembrane</keyword>
<gene>
    <name evidence="11" type="ORF">QV01_03985</name>
</gene>
<dbReference type="SUPFAM" id="SSF89069">
    <property type="entry name" value="N-terminal, cytoplasmic domain of anti-sigmaE factor RseA"/>
    <property type="match status" value="1"/>
</dbReference>
<feature type="domain" description="Anti sigma-E protein RseA C-terminal" evidence="10">
    <location>
        <begin position="130"/>
        <end position="180"/>
    </location>
</feature>
<evidence type="ECO:0000256" key="7">
    <source>
        <dbReference type="PIRNR" id="PIRNR016938"/>
    </source>
</evidence>
<dbReference type="CDD" id="cd16328">
    <property type="entry name" value="RseA_N"/>
    <property type="match status" value="1"/>
</dbReference>
<dbReference type="PATRIC" id="fig|505345.7.peg.797"/>
<dbReference type="RefSeq" id="WP_065239042.1">
    <property type="nucleotide sequence ID" value="NZ_JTJM01000015.1"/>
</dbReference>
<dbReference type="EMBL" id="JTJM01000015">
    <property type="protein sequence ID" value="OBW92797.1"/>
    <property type="molecule type" value="Genomic_DNA"/>
</dbReference>
<sequence length="187" mass="21474">MQHKEQLSAYMDGEEVRRDFVEDLCQDQELQKTWTTLHIARAVMRNESPVILDASFTEKMAKLIEEEPTIQLQEQPAPETVVPPKVSFFSKTKKYFAPILQTAVAASVCLIAVFSIQTLNKDKNSDVTISPALQTLPFTQSVQEVSYNVSHKNVPSKEQLEQQNKRLNEILQNYQLQRRLYSDSKTE</sequence>
<dbReference type="InterPro" id="IPR036147">
    <property type="entry name" value="Anti-sigma_E_RseA_N_sf"/>
</dbReference>
<comment type="function">
    <text evidence="7">An anti-sigma factor for extracytoplasmic function (ECF) sigma factor sigma-E (RpoE). ECF sigma factors are held in an inactive form by an anti-sigma factor until released by regulated intramembrane proteolysis (RIP). RIP occurs when an extracytoplasmic signal triggers a concerted proteolytic cascade to transmit information and elicit cellular responses. The membrane-spanning regulatory substrate protein is first cut periplasmically (site-1 protease, S1P, DegS), then within the membrane itself (site-2 protease, S2P, RseP), while cytoplasmic proteases finish degrading the anti-sigma factor, liberating sigma-E.</text>
</comment>
<protein>
    <recommendedName>
        <fullName evidence="7">Anti-sigma-E factor RseA</fullName>
    </recommendedName>
    <alternativeName>
        <fullName evidence="7">Regulator of SigE</fullName>
    </alternativeName>
    <alternativeName>
        <fullName evidence="7">Sigma-E anti-sigma factor RseA</fullName>
    </alternativeName>
    <alternativeName>
        <fullName evidence="7">Sigma-E factor negative regulatory protein</fullName>
    </alternativeName>
</protein>
<evidence type="ECO:0000256" key="2">
    <source>
        <dbReference type="ARBA" id="ARBA00005837"/>
    </source>
</evidence>
<keyword evidence="12" id="KW-1185">Reference proteome</keyword>
<organism evidence="11 12">
    <name type="scientific">Gallibacterium genomosp. 3</name>
    <dbReference type="NCBI Taxonomy" id="505345"/>
    <lineage>
        <taxon>Bacteria</taxon>
        <taxon>Pseudomonadati</taxon>
        <taxon>Pseudomonadota</taxon>
        <taxon>Gammaproteobacteria</taxon>
        <taxon>Pasteurellales</taxon>
        <taxon>Pasteurellaceae</taxon>
        <taxon>Gallibacterium</taxon>
    </lineage>
</organism>
<name>A0A1A7NRF6_9PAST</name>
<keyword evidence="5 8" id="KW-1133">Transmembrane helix</keyword>
<dbReference type="PIRSF" id="PIRSF016938">
    <property type="entry name" value="RseA"/>
    <property type="match status" value="1"/>
</dbReference>
<comment type="similarity">
    <text evidence="2 7">Belongs to the RseA family.</text>
</comment>
<dbReference type="Pfam" id="PF03872">
    <property type="entry name" value="RseA_N"/>
    <property type="match status" value="1"/>
</dbReference>
<evidence type="ECO:0000256" key="3">
    <source>
        <dbReference type="ARBA" id="ARBA00022475"/>
    </source>
</evidence>
<dbReference type="PANTHER" id="PTHR38104:SF1">
    <property type="entry name" value="ANTI-SIGMA-E FACTOR RSEA"/>
    <property type="match status" value="1"/>
</dbReference>
<comment type="caution">
    <text evidence="11">The sequence shown here is derived from an EMBL/GenBank/DDBJ whole genome shotgun (WGS) entry which is preliminary data.</text>
</comment>
<dbReference type="GO" id="GO:0005886">
    <property type="term" value="C:plasma membrane"/>
    <property type="evidence" value="ECO:0007669"/>
    <property type="project" value="UniProtKB-SubCell"/>
</dbReference>
<dbReference type="Pfam" id="PF03873">
    <property type="entry name" value="RseA_C"/>
    <property type="match status" value="1"/>
</dbReference>
<accession>A0A1A7NRF6</accession>
<dbReference type="InterPro" id="IPR005572">
    <property type="entry name" value="Anti-sigma_E_RseA_N"/>
</dbReference>
<keyword evidence="3 7" id="KW-1003">Cell membrane</keyword>
<proteinExistence type="inferred from homology"/>
<comment type="subcellular location">
    <subcellularLocation>
        <location evidence="7">Cell inner membrane</location>
    </subcellularLocation>
    <subcellularLocation>
        <location evidence="1">Cell membrane</location>
        <topology evidence="1">Single-pass membrane protein</topology>
    </subcellularLocation>
</comment>
<reference evidence="11 12" key="1">
    <citation type="submission" date="2014-11" db="EMBL/GenBank/DDBJ databases">
        <title>Pan-genome of Gallibacterium spp.</title>
        <authorList>
            <person name="Kudirkiene E."/>
            <person name="Bojesen A.M."/>
        </authorList>
    </citation>
    <scope>NUCLEOTIDE SEQUENCE [LARGE SCALE GENOMIC DNA]</scope>
    <source>
        <strain evidence="11 12">F151</strain>
    </source>
</reference>
<dbReference type="Gene3D" id="1.10.10.880">
    <property type="entry name" value="Anti sigma-E protein RseA, N-terminal domain"/>
    <property type="match status" value="1"/>
</dbReference>
<dbReference type="InterPro" id="IPR026279">
    <property type="entry name" value="RseA"/>
</dbReference>
<dbReference type="PANTHER" id="PTHR38104">
    <property type="match status" value="1"/>
</dbReference>
<dbReference type="OrthoDB" id="6194196at2"/>
<evidence type="ECO:0000313" key="11">
    <source>
        <dbReference type="EMBL" id="OBW92797.1"/>
    </source>
</evidence>
<comment type="subunit">
    <text evidence="7">Interacts 1:1 with ECF RNA polymerase sigma-E (RpoE); this inhibits the interaction of sigma-E with the RNA polymerase catalytic core and leads to a decreased expression of sigma-E-regulated genes. Interacts with RseB.</text>
</comment>
<evidence type="ECO:0000256" key="5">
    <source>
        <dbReference type="ARBA" id="ARBA00022989"/>
    </source>
</evidence>
<evidence type="ECO:0000259" key="9">
    <source>
        <dbReference type="Pfam" id="PF03872"/>
    </source>
</evidence>
<evidence type="ECO:0000256" key="6">
    <source>
        <dbReference type="ARBA" id="ARBA00023136"/>
    </source>
</evidence>
<keyword evidence="7" id="KW-0997">Cell inner membrane</keyword>
<dbReference type="AlphaFoldDB" id="A0A1A7NRF6"/>
<feature type="domain" description="Anti sigma-E protein RseA N-terminal" evidence="9">
    <location>
        <begin position="1"/>
        <end position="80"/>
    </location>
</feature>
<dbReference type="GO" id="GO:0016989">
    <property type="term" value="F:sigma factor antagonist activity"/>
    <property type="evidence" value="ECO:0007669"/>
    <property type="project" value="InterPro"/>
</dbReference>